<proteinExistence type="inferred from homology"/>
<evidence type="ECO:0000256" key="10">
    <source>
        <dbReference type="ARBA" id="ARBA00022982"/>
    </source>
</evidence>
<dbReference type="GO" id="GO:0006120">
    <property type="term" value="P:mitochondrial electron transport, NADH to ubiquinone"/>
    <property type="evidence" value="ECO:0007669"/>
    <property type="project" value="InterPro"/>
</dbReference>
<dbReference type="GeneID" id="7256448"/>
<gene>
    <name evidence="19" type="primary">ND2</name>
</gene>
<accession>C4MEF5</accession>
<evidence type="ECO:0000256" key="14">
    <source>
        <dbReference type="ARBA" id="ARBA00023128"/>
    </source>
</evidence>
<feature type="transmembrane region" description="Helical" evidence="17">
    <location>
        <begin position="165"/>
        <end position="183"/>
    </location>
</feature>
<dbReference type="PANTHER" id="PTHR46552">
    <property type="entry name" value="NADH-UBIQUINONE OXIDOREDUCTASE CHAIN 2"/>
    <property type="match status" value="1"/>
</dbReference>
<geneLocation type="mitochondrion" evidence="19"/>
<dbReference type="AlphaFoldDB" id="C4MEF5"/>
<evidence type="ECO:0000256" key="9">
    <source>
        <dbReference type="ARBA" id="ARBA00022967"/>
    </source>
</evidence>
<dbReference type="GO" id="GO:0005743">
    <property type="term" value="C:mitochondrial inner membrane"/>
    <property type="evidence" value="ECO:0007669"/>
    <property type="project" value="UniProtKB-SubCell"/>
</dbReference>
<keyword evidence="7 17" id="KW-0812">Transmembrane</keyword>
<dbReference type="InterPro" id="IPR003917">
    <property type="entry name" value="NADH_UbQ_OxRdtase_chain2"/>
</dbReference>
<dbReference type="CTD" id="4536"/>
<keyword evidence="10 17" id="KW-0249">Electron transport</keyword>
<dbReference type="RefSeq" id="YP_002456338.1">
    <property type="nucleotide sequence ID" value="NC_011820.2"/>
</dbReference>
<feature type="transmembrane region" description="Helical" evidence="17">
    <location>
        <begin position="140"/>
        <end position="158"/>
    </location>
</feature>
<keyword evidence="14 17" id="KW-0496">Mitochondrion</keyword>
<evidence type="ECO:0000313" key="19">
    <source>
        <dbReference type="EMBL" id="ABY55223.1"/>
    </source>
</evidence>
<keyword evidence="6 17" id="KW-0679">Respiratory chain</keyword>
<evidence type="ECO:0000256" key="1">
    <source>
        <dbReference type="ARBA" id="ARBA00004448"/>
    </source>
</evidence>
<evidence type="ECO:0000256" key="4">
    <source>
        <dbReference type="ARBA" id="ARBA00021008"/>
    </source>
</evidence>
<name>C4MEF5_9BILA</name>
<evidence type="ECO:0000256" key="17">
    <source>
        <dbReference type="RuleBase" id="RU003403"/>
    </source>
</evidence>
<dbReference type="EMBL" id="EU365892">
    <property type="protein sequence ID" value="ABY55223.1"/>
    <property type="molecule type" value="Genomic_DNA"/>
</dbReference>
<evidence type="ECO:0000256" key="3">
    <source>
        <dbReference type="ARBA" id="ARBA00012944"/>
    </source>
</evidence>
<dbReference type="Pfam" id="PF00361">
    <property type="entry name" value="Proton_antipo_M"/>
    <property type="match status" value="1"/>
</dbReference>
<evidence type="ECO:0000256" key="8">
    <source>
        <dbReference type="ARBA" id="ARBA00022792"/>
    </source>
</evidence>
<evidence type="ECO:0000256" key="7">
    <source>
        <dbReference type="ARBA" id="ARBA00022692"/>
    </source>
</evidence>
<evidence type="ECO:0000256" key="6">
    <source>
        <dbReference type="ARBA" id="ARBA00022660"/>
    </source>
</evidence>
<evidence type="ECO:0000256" key="2">
    <source>
        <dbReference type="ARBA" id="ARBA00007012"/>
    </source>
</evidence>
<keyword evidence="5" id="KW-0813">Transport</keyword>
<dbReference type="InterPro" id="IPR050175">
    <property type="entry name" value="Complex_I_Subunit_2"/>
</dbReference>
<evidence type="ECO:0000256" key="13">
    <source>
        <dbReference type="ARBA" id="ARBA00023075"/>
    </source>
</evidence>
<keyword evidence="15 17" id="KW-0472">Membrane</keyword>
<dbReference type="PANTHER" id="PTHR46552:SF1">
    <property type="entry name" value="NADH-UBIQUINONE OXIDOREDUCTASE CHAIN 2"/>
    <property type="match status" value="1"/>
</dbReference>
<dbReference type="GO" id="GO:0008137">
    <property type="term" value="F:NADH dehydrogenase (ubiquinone) activity"/>
    <property type="evidence" value="ECO:0007669"/>
    <property type="project" value="UniProtKB-EC"/>
</dbReference>
<keyword evidence="8 17" id="KW-0999">Mitochondrion inner membrane</keyword>
<comment type="similarity">
    <text evidence="2 17">Belongs to the complex I subunit 2 family.</text>
</comment>
<evidence type="ECO:0000256" key="16">
    <source>
        <dbReference type="ARBA" id="ARBA00049551"/>
    </source>
</evidence>
<evidence type="ECO:0000256" key="15">
    <source>
        <dbReference type="ARBA" id="ARBA00023136"/>
    </source>
</evidence>
<comment type="subcellular location">
    <subcellularLocation>
        <location evidence="1 17">Mitochondrion inner membrane</location>
        <topology evidence="1 17">Multi-pass membrane protein</topology>
    </subcellularLocation>
</comment>
<feature type="transmembrane region" description="Helical" evidence="17">
    <location>
        <begin position="189"/>
        <end position="209"/>
    </location>
</feature>
<feature type="transmembrane region" description="Helical" evidence="17">
    <location>
        <begin position="101"/>
        <end position="120"/>
    </location>
</feature>
<comment type="catalytic activity">
    <reaction evidence="16 17">
        <text>a ubiquinone + NADH + 5 H(+)(in) = a ubiquinol + NAD(+) + 4 H(+)(out)</text>
        <dbReference type="Rhea" id="RHEA:29091"/>
        <dbReference type="Rhea" id="RHEA-COMP:9565"/>
        <dbReference type="Rhea" id="RHEA-COMP:9566"/>
        <dbReference type="ChEBI" id="CHEBI:15378"/>
        <dbReference type="ChEBI" id="CHEBI:16389"/>
        <dbReference type="ChEBI" id="CHEBI:17976"/>
        <dbReference type="ChEBI" id="CHEBI:57540"/>
        <dbReference type="ChEBI" id="CHEBI:57945"/>
        <dbReference type="EC" id="7.1.1.2"/>
    </reaction>
</comment>
<evidence type="ECO:0000259" key="18">
    <source>
        <dbReference type="Pfam" id="PF00361"/>
    </source>
</evidence>
<keyword evidence="9 17" id="KW-1278">Translocase</keyword>
<sequence>MNKSIKSYPSSFIYLSLIFFSIIIIISSNNWFFTWMGMELSLFGFLPIFTFNQTTTEGLMKYFLMQASGSAMFLISCLSTLNNIVVLTILGMVMKLGIFPFFQWMPAVMVSLSWTGCMLLTTLQKVVPLLILANTNNPDMVFICSTLSIMISSVLGFNQSLMKPLMAYSSISFTSWIIMALWFNLTFGMLFIFFYFVLTLYLFSIFKSNNTMTIYQRYGNSKNQKNKNQSFMILSGMPPFSLFFFKMYMFYLMINMPLIMIILIVSTYISMYYYLRVAISSMPHTLIMVKDSKMGHSNFPNSKINMIHYLPILYLATYIY</sequence>
<dbReference type="EC" id="7.1.1.2" evidence="3 17"/>
<feature type="transmembrane region" description="Helical" evidence="17">
    <location>
        <begin position="230"/>
        <end position="251"/>
    </location>
</feature>
<feature type="transmembrane region" description="Helical" evidence="17">
    <location>
        <begin position="257"/>
        <end position="275"/>
    </location>
</feature>
<comment type="function">
    <text evidence="17">Core subunit of the mitochondrial membrane respiratory chain NADH dehydrogenase (Complex I) which catalyzes electron transfer from NADH through the respiratory chain, using ubiquinone as an electron acceptor. Essential for the catalytic activity and assembly of complex I.</text>
</comment>
<keyword evidence="13 17" id="KW-0830">Ubiquinone</keyword>
<dbReference type="PRINTS" id="PR01436">
    <property type="entry name" value="NADHDHGNASE2"/>
</dbReference>
<feature type="domain" description="NADH:quinone oxidoreductase/Mrp antiporter transmembrane" evidence="18">
    <location>
        <begin position="82"/>
        <end position="267"/>
    </location>
</feature>
<keyword evidence="11 17" id="KW-1133">Transmembrane helix</keyword>
<protein>
    <recommendedName>
        <fullName evidence="4 17">NADH-ubiquinone oxidoreductase chain 2</fullName>
        <ecNumber evidence="3 17">7.1.1.2</ecNumber>
    </recommendedName>
</protein>
<feature type="transmembrane region" description="Helical" evidence="17">
    <location>
        <begin position="71"/>
        <end position="94"/>
    </location>
</feature>
<reference evidence="19" key="1">
    <citation type="journal article" date="2009" name="Gene">
        <title>The complete mitochondrial genome of Watersipora subtorquata (Bryozoa, Gymnolaemata, Ctenostomata) with phylogenetic consideration of Bryozoa.</title>
        <authorList>
            <person name="Sun M."/>
            <person name="Wu Z."/>
            <person name="Shen X."/>
            <person name="Ren J."/>
            <person name="Liu X."/>
            <person name="Liu H."/>
            <person name="Liu B."/>
        </authorList>
    </citation>
    <scope>NUCLEOTIDE SEQUENCE</scope>
</reference>
<feature type="transmembrane region" description="Helical" evidence="17">
    <location>
        <begin position="12"/>
        <end position="33"/>
    </location>
</feature>
<evidence type="ECO:0000256" key="12">
    <source>
        <dbReference type="ARBA" id="ARBA00023027"/>
    </source>
</evidence>
<keyword evidence="12 17" id="KW-0520">NAD</keyword>
<organism evidence="19">
    <name type="scientific">Watersipora subtorquata</name>
    <dbReference type="NCBI Taxonomy" id="193294"/>
    <lineage>
        <taxon>Eukaryota</taxon>
        <taxon>Metazoa</taxon>
        <taxon>Spiralia</taxon>
        <taxon>Lophotrochozoa</taxon>
        <taxon>Bryozoa</taxon>
        <taxon>Gymnolaemata</taxon>
        <taxon>Cheilostomatida</taxon>
        <taxon>Flustrina</taxon>
        <taxon>Smittinoidea</taxon>
        <taxon>Watersiporidae</taxon>
        <taxon>Watersipora</taxon>
    </lineage>
</organism>
<dbReference type="InterPro" id="IPR001750">
    <property type="entry name" value="ND/Mrp_TM"/>
</dbReference>
<evidence type="ECO:0000256" key="5">
    <source>
        <dbReference type="ARBA" id="ARBA00022448"/>
    </source>
</evidence>
<evidence type="ECO:0000256" key="11">
    <source>
        <dbReference type="ARBA" id="ARBA00022989"/>
    </source>
</evidence>